<feature type="compositionally biased region" description="Gly residues" evidence="1">
    <location>
        <begin position="164"/>
        <end position="173"/>
    </location>
</feature>
<gene>
    <name evidence="2" type="ORF">P3G67_35160</name>
</gene>
<sequence length="173" mass="18080">MRVRTVVREVVAVVAPAELVLVDGFARFDDATALRRLSGRGGRREPLGFGLGEVAALVTPVVWLVLDQTARKLAESAADGTARGVRRLLRKALRRTEEPPALPPLTAGQLAEVRARVLETASHRGLPAESAAAIADAVVARLVLDSPPPTPASAPTPESRDDPAGGGHAPVES</sequence>
<protein>
    <submittedName>
        <fullName evidence="2">Uncharacterized protein</fullName>
    </submittedName>
</protein>
<name>A0ABT5ZWZ8_9ACTN</name>
<dbReference type="Proteomes" id="UP001216579">
    <property type="component" value="Unassembled WGS sequence"/>
</dbReference>
<evidence type="ECO:0000313" key="3">
    <source>
        <dbReference type="Proteomes" id="UP001216579"/>
    </source>
</evidence>
<reference evidence="2 3" key="1">
    <citation type="submission" date="2023-03" db="EMBL/GenBank/DDBJ databases">
        <title>Draft genome sequence of Streptomyces sp. RB6PN23 isolated from peat swamp forest in Thailand.</title>
        <authorList>
            <person name="Klaysubun C."/>
            <person name="Duangmal K."/>
        </authorList>
    </citation>
    <scope>NUCLEOTIDE SEQUENCE [LARGE SCALE GENOMIC DNA]</scope>
    <source>
        <strain evidence="2 3">RB6PN23</strain>
    </source>
</reference>
<proteinExistence type="predicted"/>
<comment type="caution">
    <text evidence="2">The sequence shown here is derived from an EMBL/GenBank/DDBJ whole genome shotgun (WGS) entry which is preliminary data.</text>
</comment>
<dbReference type="EMBL" id="JARJBC010000045">
    <property type="protein sequence ID" value="MDF3294347.1"/>
    <property type="molecule type" value="Genomic_DNA"/>
</dbReference>
<organism evidence="2 3">
    <name type="scientific">Streptomyces silvisoli</name>
    <dbReference type="NCBI Taxonomy" id="3034235"/>
    <lineage>
        <taxon>Bacteria</taxon>
        <taxon>Bacillati</taxon>
        <taxon>Actinomycetota</taxon>
        <taxon>Actinomycetes</taxon>
        <taxon>Kitasatosporales</taxon>
        <taxon>Streptomycetaceae</taxon>
        <taxon>Streptomyces</taxon>
    </lineage>
</organism>
<evidence type="ECO:0000256" key="1">
    <source>
        <dbReference type="SAM" id="MobiDB-lite"/>
    </source>
</evidence>
<evidence type="ECO:0000313" key="2">
    <source>
        <dbReference type="EMBL" id="MDF3294347.1"/>
    </source>
</evidence>
<keyword evidence="3" id="KW-1185">Reference proteome</keyword>
<accession>A0ABT5ZWZ8</accession>
<feature type="region of interest" description="Disordered" evidence="1">
    <location>
        <begin position="144"/>
        <end position="173"/>
    </location>
</feature>